<keyword evidence="2" id="KW-0812">Transmembrane</keyword>
<dbReference type="OrthoDB" id="5486437at2"/>
<protein>
    <submittedName>
        <fullName evidence="5">ABC transporter permease</fullName>
    </submittedName>
</protein>
<dbReference type="GO" id="GO:0140359">
    <property type="term" value="F:ABC-type transporter activity"/>
    <property type="evidence" value="ECO:0007669"/>
    <property type="project" value="InterPro"/>
</dbReference>
<dbReference type="PATRIC" id="fig|1579979.3.peg.3049"/>
<evidence type="ECO:0000256" key="4">
    <source>
        <dbReference type="ARBA" id="ARBA00023136"/>
    </source>
</evidence>
<keyword evidence="3" id="KW-1133">Transmembrane helix</keyword>
<name>A0A0K0Y063_9GAMM</name>
<reference evidence="5 6" key="1">
    <citation type="submission" date="2015-07" db="EMBL/GenBank/DDBJ databases">
        <authorList>
            <person name="Noorani M."/>
        </authorList>
    </citation>
    <scope>NUCLEOTIDE SEQUENCE [LARGE SCALE GENOMIC DNA]</scope>
    <source>
        <strain evidence="5 6">KCTC 42284</strain>
    </source>
</reference>
<dbReference type="GO" id="GO:0016020">
    <property type="term" value="C:membrane"/>
    <property type="evidence" value="ECO:0007669"/>
    <property type="project" value="UniProtKB-SubCell"/>
</dbReference>
<evidence type="ECO:0000256" key="1">
    <source>
        <dbReference type="ARBA" id="ARBA00004141"/>
    </source>
</evidence>
<accession>A0A0K0Y063</accession>
<dbReference type="RefSeq" id="WP_049726827.1">
    <property type="nucleotide sequence ID" value="NZ_CP012154.1"/>
</dbReference>
<dbReference type="STRING" id="1579979.WM2015_2980"/>
<gene>
    <name evidence="5" type="ORF">WM2015_2980</name>
</gene>
<sequence>MMAVYIKEMLDNFRDRRVIINTLIIGPLMGPVIFAAMMTFMTRQTTERMEATLELPVIGAEHAPELIRHLERQGVVIKDPPADPAEAIRSEEEEVILRITEDFGHAWREGRPAPVELMVDQSLRYAGTTVSRVRAYLNAYGRQISHLRLQLRGVHPDLTRPIDIRIDDLSTPESRGGMLLAFLPYFILITVFVGSMHMAIDTTAGERERKSLEPLLINPMPRWQIMAGKLAATTTFALLTLGLGLIAFVYAMGMLPVAEMDMALNLDLTVAGLAFVLVAPAALLAASLLTILAAFAKSFREAQSYMGMVIIIPMIPSMWILIDPTRTETWMTLVPLLSQNVLILDLVRGEPVNTLWFALSIGSTGLLALILAGIAGTLYNRPRFIFTSA</sequence>
<dbReference type="PANTHER" id="PTHR43471:SF3">
    <property type="entry name" value="ABC TRANSPORTER PERMEASE PROTEIN NATB"/>
    <property type="match status" value="1"/>
</dbReference>
<dbReference type="InterPro" id="IPR013525">
    <property type="entry name" value="ABC2_TM"/>
</dbReference>
<keyword evidence="4" id="KW-0472">Membrane</keyword>
<dbReference type="PANTHER" id="PTHR43471">
    <property type="entry name" value="ABC TRANSPORTER PERMEASE"/>
    <property type="match status" value="1"/>
</dbReference>
<evidence type="ECO:0000313" key="6">
    <source>
        <dbReference type="Proteomes" id="UP000066624"/>
    </source>
</evidence>
<organism evidence="5 6">
    <name type="scientific">Wenzhouxiangella marina</name>
    <dbReference type="NCBI Taxonomy" id="1579979"/>
    <lineage>
        <taxon>Bacteria</taxon>
        <taxon>Pseudomonadati</taxon>
        <taxon>Pseudomonadota</taxon>
        <taxon>Gammaproteobacteria</taxon>
        <taxon>Chromatiales</taxon>
        <taxon>Wenzhouxiangellaceae</taxon>
        <taxon>Wenzhouxiangella</taxon>
    </lineage>
</organism>
<dbReference type="EMBL" id="CP012154">
    <property type="protein sequence ID" value="AKS43333.1"/>
    <property type="molecule type" value="Genomic_DNA"/>
</dbReference>
<evidence type="ECO:0000256" key="2">
    <source>
        <dbReference type="ARBA" id="ARBA00022692"/>
    </source>
</evidence>
<dbReference type="KEGG" id="wma:WM2015_2980"/>
<dbReference type="AlphaFoldDB" id="A0A0K0Y063"/>
<keyword evidence="6" id="KW-1185">Reference proteome</keyword>
<proteinExistence type="predicted"/>
<evidence type="ECO:0000313" key="5">
    <source>
        <dbReference type="EMBL" id="AKS43333.1"/>
    </source>
</evidence>
<comment type="subcellular location">
    <subcellularLocation>
        <location evidence="1">Membrane</location>
        <topology evidence="1">Multi-pass membrane protein</topology>
    </subcellularLocation>
</comment>
<dbReference type="Pfam" id="PF12698">
    <property type="entry name" value="ABC2_membrane_3"/>
    <property type="match status" value="1"/>
</dbReference>
<evidence type="ECO:0000256" key="3">
    <source>
        <dbReference type="ARBA" id="ARBA00022989"/>
    </source>
</evidence>
<dbReference type="Proteomes" id="UP000066624">
    <property type="component" value="Chromosome"/>
</dbReference>